<organism evidence="1 2">
    <name type="scientific">Gossypium arboreum</name>
    <name type="common">Tree cotton</name>
    <name type="synonym">Gossypium nanking</name>
    <dbReference type="NCBI Taxonomy" id="29729"/>
    <lineage>
        <taxon>Eukaryota</taxon>
        <taxon>Viridiplantae</taxon>
        <taxon>Streptophyta</taxon>
        <taxon>Embryophyta</taxon>
        <taxon>Tracheophyta</taxon>
        <taxon>Spermatophyta</taxon>
        <taxon>Magnoliopsida</taxon>
        <taxon>eudicotyledons</taxon>
        <taxon>Gunneridae</taxon>
        <taxon>Pentapetalae</taxon>
        <taxon>rosids</taxon>
        <taxon>malvids</taxon>
        <taxon>Malvales</taxon>
        <taxon>Malvaceae</taxon>
        <taxon>Malvoideae</taxon>
        <taxon>Gossypium</taxon>
    </lineage>
</organism>
<sequence length="23" mass="2734">MLAHTLSQNSNPKIQNFFNLYPR</sequence>
<name>A0A0B0MRZ8_GOSAR</name>
<gene>
    <name evidence="1" type="ORF">F383_39353</name>
</gene>
<comment type="caution">
    <text evidence="1">The sequence shown here is derived from an EMBL/GenBank/DDBJ whole genome shotgun (WGS) entry which is preliminary data.</text>
</comment>
<keyword evidence="2" id="KW-1185">Reference proteome</keyword>
<dbReference type="AlphaFoldDB" id="A0A0B0MRZ8"/>
<proteinExistence type="predicted"/>
<dbReference type="EMBL" id="JRRC01253415">
    <property type="protein sequence ID" value="KHG02254.1"/>
    <property type="molecule type" value="Genomic_DNA"/>
</dbReference>
<evidence type="ECO:0000313" key="2">
    <source>
        <dbReference type="Proteomes" id="UP000032142"/>
    </source>
</evidence>
<dbReference type="Proteomes" id="UP000032142">
    <property type="component" value="Unassembled WGS sequence"/>
</dbReference>
<accession>A0A0B0MRZ8</accession>
<protein>
    <submittedName>
        <fullName evidence="1">Uncharacterized protein</fullName>
    </submittedName>
</protein>
<evidence type="ECO:0000313" key="1">
    <source>
        <dbReference type="EMBL" id="KHG02254.1"/>
    </source>
</evidence>
<reference evidence="2" key="1">
    <citation type="submission" date="2014-09" db="EMBL/GenBank/DDBJ databases">
        <authorList>
            <person name="Mudge J."/>
            <person name="Ramaraj T."/>
            <person name="Lindquist I.E."/>
            <person name="Bharti A.K."/>
            <person name="Sundararajan A."/>
            <person name="Cameron C.T."/>
            <person name="Woodward J.E."/>
            <person name="May G.D."/>
            <person name="Brubaker C."/>
            <person name="Broadhvest J."/>
            <person name="Wilkins T.A."/>
        </authorList>
    </citation>
    <scope>NUCLEOTIDE SEQUENCE</scope>
    <source>
        <strain evidence="2">cv. AKA8401</strain>
    </source>
</reference>